<name>A0A4R4YBX7_9ACTN</name>
<dbReference type="OrthoDB" id="3293788at2"/>
<dbReference type="EMBL" id="SMKQ01000157">
    <property type="protein sequence ID" value="TDD40652.1"/>
    <property type="molecule type" value="Genomic_DNA"/>
</dbReference>
<gene>
    <name evidence="1" type="ORF">E1286_34240</name>
</gene>
<keyword evidence="2" id="KW-1185">Reference proteome</keyword>
<reference evidence="1 2" key="1">
    <citation type="submission" date="2019-03" db="EMBL/GenBank/DDBJ databases">
        <title>Draft genome sequences of novel Actinobacteria.</title>
        <authorList>
            <person name="Sahin N."/>
            <person name="Ay H."/>
            <person name="Saygin H."/>
        </authorList>
    </citation>
    <scope>NUCLEOTIDE SEQUENCE [LARGE SCALE GENOMIC DNA]</scope>
    <source>
        <strain evidence="1 2">CH32</strain>
    </source>
</reference>
<proteinExistence type="predicted"/>
<evidence type="ECO:0000313" key="2">
    <source>
        <dbReference type="Proteomes" id="UP000295302"/>
    </source>
</evidence>
<protein>
    <recommendedName>
        <fullName evidence="3">Transcriptional regulator</fullName>
    </recommendedName>
</protein>
<comment type="caution">
    <text evidence="1">The sequence shown here is derived from an EMBL/GenBank/DDBJ whole genome shotgun (WGS) entry which is preliminary data.</text>
</comment>
<dbReference type="Proteomes" id="UP000295302">
    <property type="component" value="Unassembled WGS sequence"/>
</dbReference>
<evidence type="ECO:0000313" key="1">
    <source>
        <dbReference type="EMBL" id="TDD40652.1"/>
    </source>
</evidence>
<dbReference type="AlphaFoldDB" id="A0A4R4YBX7"/>
<organism evidence="1 2">
    <name type="scientific">Nonomuraea terrae</name>
    <dbReference type="NCBI Taxonomy" id="2530383"/>
    <lineage>
        <taxon>Bacteria</taxon>
        <taxon>Bacillati</taxon>
        <taxon>Actinomycetota</taxon>
        <taxon>Actinomycetes</taxon>
        <taxon>Streptosporangiales</taxon>
        <taxon>Streptosporangiaceae</taxon>
        <taxon>Nonomuraea</taxon>
    </lineage>
</organism>
<evidence type="ECO:0008006" key="3">
    <source>
        <dbReference type="Google" id="ProtNLM"/>
    </source>
</evidence>
<accession>A0A4R4YBX7</accession>
<sequence length="61" mass="6885">MRTILDRICDKWTLLVVATLDQERLRFGRSLISPALALASWAIDHIADIEAGRTAYETRNG</sequence>